<feature type="transmembrane region" description="Helical" evidence="5">
    <location>
        <begin position="246"/>
        <end position="265"/>
    </location>
</feature>
<feature type="transmembrane region" description="Helical" evidence="5">
    <location>
        <begin position="398"/>
        <end position="421"/>
    </location>
</feature>
<dbReference type="PANTHER" id="PTHR37422">
    <property type="entry name" value="TEICHURONIC ACID BIOSYNTHESIS PROTEIN TUAE"/>
    <property type="match status" value="1"/>
</dbReference>
<keyword evidence="3 5" id="KW-1133">Transmembrane helix</keyword>
<gene>
    <name evidence="8" type="ORF">SAMN05192580_2740</name>
</gene>
<feature type="transmembrane region" description="Helical" evidence="5">
    <location>
        <begin position="129"/>
        <end position="149"/>
    </location>
</feature>
<dbReference type="InterPro" id="IPR017528">
    <property type="entry name" value="CHP03097O-antigen_lig-rel"/>
</dbReference>
<accession>A0A1I6LHM1</accession>
<dbReference type="Proteomes" id="UP000198824">
    <property type="component" value="Unassembled WGS sequence"/>
</dbReference>
<keyword evidence="2 5" id="KW-0812">Transmembrane</keyword>
<dbReference type="GO" id="GO:0016020">
    <property type="term" value="C:membrane"/>
    <property type="evidence" value="ECO:0007669"/>
    <property type="project" value="UniProtKB-SubCell"/>
</dbReference>
<evidence type="ECO:0000259" key="7">
    <source>
        <dbReference type="Pfam" id="PF19358"/>
    </source>
</evidence>
<feature type="domain" description="DUF5935" evidence="7">
    <location>
        <begin position="1"/>
        <end position="193"/>
    </location>
</feature>
<keyword evidence="8" id="KW-0436">Ligase</keyword>
<feature type="transmembrane region" description="Helical" evidence="5">
    <location>
        <begin position="201"/>
        <end position="217"/>
    </location>
</feature>
<keyword evidence="4 5" id="KW-0472">Membrane</keyword>
<comment type="subcellular location">
    <subcellularLocation>
        <location evidence="1">Membrane</location>
        <topology evidence="1">Multi-pass membrane protein</topology>
    </subcellularLocation>
</comment>
<feature type="domain" description="O-antigen ligase-related" evidence="6">
    <location>
        <begin position="208"/>
        <end position="359"/>
    </location>
</feature>
<protein>
    <submittedName>
        <fullName evidence="8">Probable O-glycosylation ligase, exosortase A-associated</fullName>
    </submittedName>
</protein>
<keyword evidence="9" id="KW-1185">Reference proteome</keyword>
<reference evidence="8 9" key="1">
    <citation type="submission" date="2016-10" db="EMBL/GenBank/DDBJ databases">
        <authorList>
            <person name="de Groot N.N."/>
        </authorList>
    </citation>
    <scope>NUCLEOTIDE SEQUENCE [LARGE SCALE GENOMIC DNA]</scope>
    <source>
        <strain evidence="8 9">S5-249</strain>
    </source>
</reference>
<dbReference type="NCBIfam" id="TIGR03097">
    <property type="entry name" value="PEP_O_lig_1"/>
    <property type="match status" value="1"/>
</dbReference>
<dbReference type="EMBL" id="FOZG01000002">
    <property type="protein sequence ID" value="SFS02863.1"/>
    <property type="molecule type" value="Genomic_DNA"/>
</dbReference>
<evidence type="ECO:0000259" key="6">
    <source>
        <dbReference type="Pfam" id="PF04932"/>
    </source>
</evidence>
<dbReference type="InterPro" id="IPR051533">
    <property type="entry name" value="WaaL-like"/>
</dbReference>
<organism evidence="8 9">
    <name type="scientific">Sphingomonas jatrophae</name>
    <dbReference type="NCBI Taxonomy" id="1166337"/>
    <lineage>
        <taxon>Bacteria</taxon>
        <taxon>Pseudomonadati</taxon>
        <taxon>Pseudomonadota</taxon>
        <taxon>Alphaproteobacteria</taxon>
        <taxon>Sphingomonadales</taxon>
        <taxon>Sphingomonadaceae</taxon>
        <taxon>Sphingomonas</taxon>
    </lineage>
</organism>
<feature type="transmembrane region" description="Helical" evidence="5">
    <location>
        <begin position="43"/>
        <end position="64"/>
    </location>
</feature>
<proteinExistence type="predicted"/>
<feature type="transmembrane region" description="Helical" evidence="5">
    <location>
        <begin position="105"/>
        <end position="122"/>
    </location>
</feature>
<dbReference type="AlphaFoldDB" id="A0A1I6LHM1"/>
<feature type="transmembrane region" description="Helical" evidence="5">
    <location>
        <begin position="76"/>
        <end position="93"/>
    </location>
</feature>
<dbReference type="InterPro" id="IPR045979">
    <property type="entry name" value="DUF5935"/>
</dbReference>
<dbReference type="InterPro" id="IPR007016">
    <property type="entry name" value="O-antigen_ligase-rel_domated"/>
</dbReference>
<dbReference type="STRING" id="1166337.SAMN05192580_2740"/>
<evidence type="ECO:0000313" key="9">
    <source>
        <dbReference type="Proteomes" id="UP000198824"/>
    </source>
</evidence>
<dbReference type="Pfam" id="PF04932">
    <property type="entry name" value="Wzy_C"/>
    <property type="match status" value="1"/>
</dbReference>
<evidence type="ECO:0000256" key="2">
    <source>
        <dbReference type="ARBA" id="ARBA00022692"/>
    </source>
</evidence>
<evidence type="ECO:0000256" key="1">
    <source>
        <dbReference type="ARBA" id="ARBA00004141"/>
    </source>
</evidence>
<dbReference type="OrthoDB" id="9772644at2"/>
<dbReference type="PANTHER" id="PTHR37422:SF23">
    <property type="entry name" value="TEICHURONIC ACID BIOSYNTHESIS PROTEIN TUAE"/>
    <property type="match status" value="1"/>
</dbReference>
<dbReference type="Pfam" id="PF19358">
    <property type="entry name" value="DUF5935"/>
    <property type="match status" value="1"/>
</dbReference>
<evidence type="ECO:0000256" key="5">
    <source>
        <dbReference type="SAM" id="Phobius"/>
    </source>
</evidence>
<name>A0A1I6LHM1_9SPHN</name>
<evidence type="ECO:0000313" key="8">
    <source>
        <dbReference type="EMBL" id="SFS02863.1"/>
    </source>
</evidence>
<dbReference type="GO" id="GO:0016874">
    <property type="term" value="F:ligase activity"/>
    <property type="evidence" value="ECO:0007669"/>
    <property type="project" value="UniProtKB-KW"/>
</dbReference>
<sequence length="458" mass="50109">MRDLALVGFLLMLFGLGFRRPFLFVIAYVYIDIVSPQRLTYFLLNAVPVSLIAAALAVGGWAVSDDKSGTRFSMRQVLLVLLLAWCSWTTINADLPDAAPEKWEWVWKALAFAIFLPLTLRTRVRMEGLALAMVFSASSIIVVGGVKTLASGGGYGSLNLMVDNNSGLYEGSIISAVAVAIIPLILWLARYGTIFPPDWRVRTYAGALIFSCLLIPVGTQARTGLICIGLLAVLMLRSVKRRVLYLMLLGAGGMIALQFLPAAWFSRMDTIAGYQSDQSASTRLAVWAWTWDYVKENPMGGGFEVYRQNKLKIDQVATEKVGGTSTTSARTTYDAGRAFHSSYFEMLGEQGFPGFLLWIALHVAGMFRMEVLRRRYARAGPEDAWIAPLATALQHGHLIYLVGGAFVGIAFQPFVYMLVALEIGFDNYCRRRGTAAAKVGWGRPAAAPFGAPPVPSSS</sequence>
<feature type="transmembrane region" description="Helical" evidence="5">
    <location>
        <begin position="169"/>
        <end position="189"/>
    </location>
</feature>
<dbReference type="RefSeq" id="WP_093315398.1">
    <property type="nucleotide sequence ID" value="NZ_FOZG01000002.1"/>
</dbReference>
<evidence type="ECO:0000256" key="3">
    <source>
        <dbReference type="ARBA" id="ARBA00022989"/>
    </source>
</evidence>
<evidence type="ECO:0000256" key="4">
    <source>
        <dbReference type="ARBA" id="ARBA00023136"/>
    </source>
</evidence>